<dbReference type="Proteomes" id="UP000626697">
    <property type="component" value="Unassembled WGS sequence"/>
</dbReference>
<keyword evidence="2" id="KW-1185">Reference proteome</keyword>
<comment type="caution">
    <text evidence="1">The sequence shown here is derived from an EMBL/GenBank/DDBJ whole genome shotgun (WGS) entry which is preliminary data.</text>
</comment>
<organism evidence="1 2">
    <name type="scientific">Peribacillus huizhouensis</name>
    <dbReference type="NCBI Taxonomy" id="1501239"/>
    <lineage>
        <taxon>Bacteria</taxon>
        <taxon>Bacillati</taxon>
        <taxon>Bacillota</taxon>
        <taxon>Bacilli</taxon>
        <taxon>Bacillales</taxon>
        <taxon>Bacillaceae</taxon>
        <taxon>Peribacillus</taxon>
    </lineage>
</organism>
<gene>
    <name evidence="1" type="ORF">HNP81_004826</name>
</gene>
<dbReference type="RefSeq" id="WP_182504150.1">
    <property type="nucleotide sequence ID" value="NZ_JACJHX010000040.1"/>
</dbReference>
<evidence type="ECO:0000313" key="2">
    <source>
        <dbReference type="Proteomes" id="UP000626697"/>
    </source>
</evidence>
<name>A0ABR6CWL1_9BACI</name>
<accession>A0ABR6CWL1</accession>
<evidence type="ECO:0000313" key="1">
    <source>
        <dbReference type="EMBL" id="MBA9029414.1"/>
    </source>
</evidence>
<sequence length="196" mass="22585">MVKYSAADLLAEELSLRTSQDFFSKMIYKMAKTSSVKLTIEIPLTLYLRAEIFCEDVQDIGEVLFNQADLIAVLYDDFLLYAKKNPDPNHLYKILNTLDQQVGKKTNLEQQQDQSVFKLVHLSNTDQQMQAIEITFKRKSALRGEVMLADIGELHPGHPYTLENMIQLLYCDFVEKFRKGDNNDALDAILTRLEEE</sequence>
<proteinExistence type="predicted"/>
<dbReference type="EMBL" id="JACJHX010000040">
    <property type="protein sequence ID" value="MBA9029414.1"/>
    <property type="molecule type" value="Genomic_DNA"/>
</dbReference>
<protein>
    <submittedName>
        <fullName evidence="1">Uncharacterized protein</fullName>
    </submittedName>
</protein>
<reference evidence="1 2" key="1">
    <citation type="submission" date="2020-08" db="EMBL/GenBank/DDBJ databases">
        <title>Genomic Encyclopedia of Type Strains, Phase IV (KMG-IV): sequencing the most valuable type-strain genomes for metagenomic binning, comparative biology and taxonomic classification.</title>
        <authorList>
            <person name="Goeker M."/>
        </authorList>
    </citation>
    <scope>NUCLEOTIDE SEQUENCE [LARGE SCALE GENOMIC DNA]</scope>
    <source>
        <strain evidence="1 2">DSM 105481</strain>
    </source>
</reference>